<evidence type="ECO:0000313" key="8">
    <source>
        <dbReference type="Proteomes" id="UP000076798"/>
    </source>
</evidence>
<keyword evidence="1" id="KW-0479">Metal-binding</keyword>
<evidence type="ECO:0000256" key="2">
    <source>
        <dbReference type="ARBA" id="ARBA00022771"/>
    </source>
</evidence>
<dbReference type="PROSITE" id="PS50199">
    <property type="entry name" value="ZF_RANBP2_2"/>
    <property type="match status" value="1"/>
</dbReference>
<dbReference type="InterPro" id="IPR036443">
    <property type="entry name" value="Znf_RanBP2_sf"/>
</dbReference>
<keyword evidence="2 4" id="KW-0863">Zinc-finger</keyword>
<feature type="compositionally biased region" description="Low complexity" evidence="5">
    <location>
        <begin position="253"/>
        <end position="263"/>
    </location>
</feature>
<evidence type="ECO:0000256" key="4">
    <source>
        <dbReference type="PROSITE-ProRule" id="PRU00322"/>
    </source>
</evidence>
<feature type="compositionally biased region" description="Low complexity" evidence="5">
    <location>
        <begin position="303"/>
        <end position="322"/>
    </location>
</feature>
<evidence type="ECO:0000313" key="7">
    <source>
        <dbReference type="EMBL" id="KZT41578.1"/>
    </source>
</evidence>
<feature type="region of interest" description="Disordered" evidence="5">
    <location>
        <begin position="298"/>
        <end position="322"/>
    </location>
</feature>
<proteinExistence type="predicted"/>
<dbReference type="EMBL" id="KV428020">
    <property type="protein sequence ID" value="KZT41578.1"/>
    <property type="molecule type" value="Genomic_DNA"/>
</dbReference>
<evidence type="ECO:0000256" key="3">
    <source>
        <dbReference type="ARBA" id="ARBA00022833"/>
    </source>
</evidence>
<evidence type="ECO:0000256" key="1">
    <source>
        <dbReference type="ARBA" id="ARBA00022723"/>
    </source>
</evidence>
<dbReference type="Gene3D" id="4.10.1060.10">
    <property type="entry name" value="Zinc finger, RanBP2-type"/>
    <property type="match status" value="1"/>
</dbReference>
<keyword evidence="8" id="KW-1185">Reference proteome</keyword>
<name>A0A166GDP8_9AGAM</name>
<keyword evidence="3" id="KW-0862">Zinc</keyword>
<dbReference type="Proteomes" id="UP000076798">
    <property type="component" value="Unassembled WGS sequence"/>
</dbReference>
<dbReference type="AlphaFoldDB" id="A0A166GDP8"/>
<dbReference type="InterPro" id="IPR001876">
    <property type="entry name" value="Znf_RanBP2"/>
</dbReference>
<evidence type="ECO:0000256" key="5">
    <source>
        <dbReference type="SAM" id="MobiDB-lite"/>
    </source>
</evidence>
<feature type="compositionally biased region" description="Low complexity" evidence="5">
    <location>
        <begin position="271"/>
        <end position="284"/>
    </location>
</feature>
<dbReference type="SUPFAM" id="SSF90209">
    <property type="entry name" value="Ran binding protein zinc finger-like"/>
    <property type="match status" value="1"/>
</dbReference>
<feature type="region of interest" description="Disordered" evidence="5">
    <location>
        <begin position="231"/>
        <end position="286"/>
    </location>
</feature>
<feature type="region of interest" description="Disordered" evidence="5">
    <location>
        <begin position="169"/>
        <end position="199"/>
    </location>
</feature>
<feature type="domain" description="RanBP2-type" evidence="6">
    <location>
        <begin position="205"/>
        <end position="236"/>
    </location>
</feature>
<feature type="compositionally biased region" description="Low complexity" evidence="5">
    <location>
        <begin position="340"/>
        <end position="366"/>
    </location>
</feature>
<gene>
    <name evidence="7" type="ORF">SISSUDRAFT_260779</name>
</gene>
<reference evidence="7 8" key="1">
    <citation type="journal article" date="2016" name="Mol. Biol. Evol.">
        <title>Comparative Genomics of Early-Diverging Mushroom-Forming Fungi Provides Insights into the Origins of Lignocellulose Decay Capabilities.</title>
        <authorList>
            <person name="Nagy L.G."/>
            <person name="Riley R."/>
            <person name="Tritt A."/>
            <person name="Adam C."/>
            <person name="Daum C."/>
            <person name="Floudas D."/>
            <person name="Sun H."/>
            <person name="Yadav J.S."/>
            <person name="Pangilinan J."/>
            <person name="Larsson K.H."/>
            <person name="Matsuura K."/>
            <person name="Barry K."/>
            <person name="Labutti K."/>
            <person name="Kuo R."/>
            <person name="Ohm R.A."/>
            <person name="Bhattacharya S.S."/>
            <person name="Shirouzu T."/>
            <person name="Yoshinaga Y."/>
            <person name="Martin F.M."/>
            <person name="Grigoriev I.V."/>
            <person name="Hibbett D.S."/>
        </authorList>
    </citation>
    <scope>NUCLEOTIDE SEQUENCE [LARGE SCALE GENOMIC DNA]</scope>
    <source>
        <strain evidence="7 8">HHB10207 ss-3</strain>
    </source>
</reference>
<evidence type="ECO:0000259" key="6">
    <source>
        <dbReference type="PROSITE" id="PS50199"/>
    </source>
</evidence>
<protein>
    <recommendedName>
        <fullName evidence="6">RanBP2-type domain-containing protein</fullName>
    </recommendedName>
</protein>
<dbReference type="OrthoDB" id="448399at2759"/>
<feature type="compositionally biased region" description="Polar residues" evidence="5">
    <location>
        <begin position="182"/>
        <end position="199"/>
    </location>
</feature>
<feature type="region of interest" description="Disordered" evidence="5">
    <location>
        <begin position="340"/>
        <end position="372"/>
    </location>
</feature>
<dbReference type="STRING" id="1314776.A0A166GDP8"/>
<dbReference type="PROSITE" id="PS01358">
    <property type="entry name" value="ZF_RANBP2_1"/>
    <property type="match status" value="1"/>
</dbReference>
<dbReference type="GO" id="GO:0008270">
    <property type="term" value="F:zinc ion binding"/>
    <property type="evidence" value="ECO:0007669"/>
    <property type="project" value="UniProtKB-KW"/>
</dbReference>
<dbReference type="SMART" id="SM00547">
    <property type="entry name" value="ZnF_RBZ"/>
    <property type="match status" value="1"/>
</dbReference>
<accession>A0A166GDP8</accession>
<sequence length="482" mass="52165">MRLLLSEPQILYSASPNKLAMLDDDDTSSLPSTASVHIASRDDLAHFLRSRSRVIRLFNLPPNPSLALPRLFNAAVPMPLTTWSLREEYGGKPPGEEDSIWAVFRSHEEAKVALSLSGLAISVATALEHDLEPYAKLRKFDMRKPMPMPVAQPPYLSYTLQSIPPQYLRSSISSPDLRHSRQSQPQINQEYQLSTNPPNIRTSFRTGDWICHNPACAAHNFTRNPICIGCSTPRPSVPGTSTTVPGVRSGDISPSPGTNSPLSPGSPSPPGSLLYNPNNQNQNPTLHIASPRFLQNNHHHHNLNQTFPNNGNGSLSLPSSPSSNINPSFSFTSSLQSISSLTTNPAPSLSSLTSSASGTTTQLTLGPGNQLRPLPSILTPTGRAFAVGGRVRNVSPNPLSPCVLFWPDNEDLPSEGQVRPVYSGTVSLSSPIPHLYILSISNPDFSQSSSILRSIFCISPSFSSFFPGHQCLIPSSHDSLSH</sequence>
<organism evidence="7 8">
    <name type="scientific">Sistotremastrum suecicum HHB10207 ss-3</name>
    <dbReference type="NCBI Taxonomy" id="1314776"/>
    <lineage>
        <taxon>Eukaryota</taxon>
        <taxon>Fungi</taxon>
        <taxon>Dikarya</taxon>
        <taxon>Basidiomycota</taxon>
        <taxon>Agaricomycotina</taxon>
        <taxon>Agaricomycetes</taxon>
        <taxon>Sistotremastrales</taxon>
        <taxon>Sistotremastraceae</taxon>
        <taxon>Sistotremastrum</taxon>
    </lineage>
</organism>